<protein>
    <submittedName>
        <fullName evidence="1">Uncharacterized protein</fullName>
    </submittedName>
</protein>
<evidence type="ECO:0000313" key="2">
    <source>
        <dbReference type="Proteomes" id="UP001143910"/>
    </source>
</evidence>
<evidence type="ECO:0000313" key="1">
    <source>
        <dbReference type="EMBL" id="KAJ2971992.1"/>
    </source>
</evidence>
<proteinExistence type="predicted"/>
<gene>
    <name evidence="1" type="ORF">NQ176_g7413</name>
</gene>
<accession>A0ACC1MY99</accession>
<dbReference type="Proteomes" id="UP001143910">
    <property type="component" value="Unassembled WGS sequence"/>
</dbReference>
<keyword evidence="2" id="KW-1185">Reference proteome</keyword>
<organism evidence="1 2">
    <name type="scientific">Zarea fungicola</name>
    <dbReference type="NCBI Taxonomy" id="93591"/>
    <lineage>
        <taxon>Eukaryota</taxon>
        <taxon>Fungi</taxon>
        <taxon>Dikarya</taxon>
        <taxon>Ascomycota</taxon>
        <taxon>Pezizomycotina</taxon>
        <taxon>Sordariomycetes</taxon>
        <taxon>Hypocreomycetidae</taxon>
        <taxon>Hypocreales</taxon>
        <taxon>Cordycipitaceae</taxon>
        <taxon>Zarea</taxon>
    </lineage>
</organism>
<sequence>MADKEKRPAKARKRITATGTKDAPDKSIPPGSATIVFKNNHNNIHHHIERRSSPSSPGPSREMSHLSVFNTTIRPPAQQPFQYFVDRLSGLLVNAIGNENPLRTLIVPRVTHSQLLLNTVCAVSCLHRSRHAEGEMRTQFQTESTQYYVSALADMRKFISHAQLPDRAGSGGGSSGNSSSSSAVVGTALPNDLWSLQVALLSSIFLCKYEIIKDGITHWRQHFEGIEFFSKMLSSNPRQASIPDIQNFARSFITYHKGLASLTEKGLNTEDVLADAQDSALVAGSILQPVDPYMGFSRCYIILLRRVMALLNMDMTDPKSIFQLQIEVESILMILGQGTRTAKDFYIPEGMTQETTTRLESVARAYECAIHPAWLRFHACRAIAPRKPAFFPLLFIVACETDCPEESAVALERVGVLDAHVGFGNIQSTAALLGEVWTQRKQFNRALDWRTLLASSNWDLIIT</sequence>
<reference evidence="1" key="1">
    <citation type="submission" date="2022-08" db="EMBL/GenBank/DDBJ databases">
        <title>Genome Sequence of Lecanicillium fungicola.</title>
        <authorList>
            <person name="Buettner E."/>
        </authorList>
    </citation>
    <scope>NUCLEOTIDE SEQUENCE</scope>
    <source>
        <strain evidence="1">Babe33</strain>
    </source>
</reference>
<dbReference type="EMBL" id="JANJQO010001233">
    <property type="protein sequence ID" value="KAJ2971992.1"/>
    <property type="molecule type" value="Genomic_DNA"/>
</dbReference>
<name>A0ACC1MY99_9HYPO</name>
<comment type="caution">
    <text evidence="1">The sequence shown here is derived from an EMBL/GenBank/DDBJ whole genome shotgun (WGS) entry which is preliminary data.</text>
</comment>